<dbReference type="PROSITE" id="PS52020">
    <property type="entry name" value="CRESS_DNA_REP"/>
    <property type="match status" value="1"/>
</dbReference>
<evidence type="ECO:0000256" key="10">
    <source>
        <dbReference type="ARBA" id="ARBA00022759"/>
    </source>
</evidence>
<dbReference type="SUPFAM" id="SSF52540">
    <property type="entry name" value="P-loop containing nucleoside triphosphate hydrolases"/>
    <property type="match status" value="1"/>
</dbReference>
<dbReference type="GO" id="GO:0042025">
    <property type="term" value="C:host cell nucleus"/>
    <property type="evidence" value="ECO:0007669"/>
    <property type="project" value="UniProtKB-SubCell"/>
</dbReference>
<evidence type="ECO:0000256" key="8">
    <source>
        <dbReference type="ARBA" id="ARBA00022723"/>
    </source>
</evidence>
<name>A0A1S6LVI5_9VIRU</name>
<evidence type="ECO:0000256" key="15">
    <source>
        <dbReference type="ARBA" id="ARBA00030754"/>
    </source>
</evidence>
<dbReference type="InterPro" id="IPR000605">
    <property type="entry name" value="Helicase_SF3_ssDNA/RNA_vir"/>
</dbReference>
<dbReference type="GO" id="GO:0004519">
    <property type="term" value="F:endonuclease activity"/>
    <property type="evidence" value="ECO:0007669"/>
    <property type="project" value="UniProtKB-KW"/>
</dbReference>
<evidence type="ECO:0000313" key="19">
    <source>
        <dbReference type="EMBL" id="AQU11724.1"/>
    </source>
</evidence>
<dbReference type="GO" id="GO:0000166">
    <property type="term" value="F:nucleotide binding"/>
    <property type="evidence" value="ECO:0007669"/>
    <property type="project" value="UniProtKB-KW"/>
</dbReference>
<evidence type="ECO:0000256" key="17">
    <source>
        <dbReference type="ARBA" id="ARBA00049360"/>
    </source>
</evidence>
<dbReference type="Pfam" id="PF00910">
    <property type="entry name" value="RNA_helicase"/>
    <property type="match status" value="1"/>
</dbReference>
<accession>A0A1S6LVI5</accession>
<evidence type="ECO:0000256" key="6">
    <source>
        <dbReference type="ARBA" id="ARBA00022705"/>
    </source>
</evidence>
<dbReference type="EMBL" id="KX388501">
    <property type="protein sequence ID" value="AQU11724.1"/>
    <property type="molecule type" value="Genomic_DNA"/>
</dbReference>
<evidence type="ECO:0000256" key="4">
    <source>
        <dbReference type="ARBA" id="ARBA00022679"/>
    </source>
</evidence>
<dbReference type="GO" id="GO:0006260">
    <property type="term" value="P:DNA replication"/>
    <property type="evidence" value="ECO:0007669"/>
    <property type="project" value="UniProtKB-KW"/>
</dbReference>
<keyword evidence="14" id="KW-0511">Multifunctional enzyme</keyword>
<comment type="subcellular location">
    <subcellularLocation>
        <location evidence="2">Host nucleus</location>
    </subcellularLocation>
</comment>
<evidence type="ECO:0000256" key="7">
    <source>
        <dbReference type="ARBA" id="ARBA00022722"/>
    </source>
</evidence>
<evidence type="ECO:0000259" key="18">
    <source>
        <dbReference type="PROSITE" id="PS52020"/>
    </source>
</evidence>
<comment type="catalytic activity">
    <reaction evidence="17">
        <text>ATP + H2O = ADP + phosphate + H(+)</text>
        <dbReference type="Rhea" id="RHEA:13065"/>
        <dbReference type="ChEBI" id="CHEBI:15377"/>
        <dbReference type="ChEBI" id="CHEBI:15378"/>
        <dbReference type="ChEBI" id="CHEBI:30616"/>
        <dbReference type="ChEBI" id="CHEBI:43474"/>
        <dbReference type="ChEBI" id="CHEBI:456216"/>
    </reaction>
</comment>
<dbReference type="GO" id="GO:0016787">
    <property type="term" value="F:hydrolase activity"/>
    <property type="evidence" value="ECO:0007669"/>
    <property type="project" value="UniProtKB-KW"/>
</dbReference>
<dbReference type="GO" id="GO:0046872">
    <property type="term" value="F:metal ion binding"/>
    <property type="evidence" value="ECO:0007669"/>
    <property type="project" value="UniProtKB-KW"/>
</dbReference>
<keyword evidence="4" id="KW-0808">Transferase</keyword>
<reference evidence="19" key="1">
    <citation type="journal article" date="2016" name="Virus Evol.">
        <title>Diversity and comparative genomics of chimeric viruses in Sphagnum-dominated peatlands.</title>
        <authorList>
            <person name="Quaiser A."/>
            <person name="Krupovic M."/>
            <person name="Dufresne A."/>
            <person name="Francez A.J."/>
            <person name="Roux S."/>
        </authorList>
    </citation>
    <scope>NUCLEOTIDE SEQUENCE</scope>
    <source>
        <strain evidence="19">CRUV-22-F</strain>
    </source>
</reference>
<organism evidence="19">
    <name type="scientific">Cruciviridae sp</name>
    <dbReference type="NCBI Taxonomy" id="1955495"/>
    <lineage>
        <taxon>Viruses</taxon>
        <taxon>Cruciviruses</taxon>
    </lineage>
</organism>
<keyword evidence="10" id="KW-0255">Endonuclease</keyword>
<dbReference type="GO" id="GO:0003724">
    <property type="term" value="F:RNA helicase activity"/>
    <property type="evidence" value="ECO:0007669"/>
    <property type="project" value="InterPro"/>
</dbReference>
<evidence type="ECO:0000256" key="3">
    <source>
        <dbReference type="ARBA" id="ARBA00008545"/>
    </source>
</evidence>
<evidence type="ECO:0000256" key="12">
    <source>
        <dbReference type="ARBA" id="ARBA00023124"/>
    </source>
</evidence>
<dbReference type="Gene3D" id="3.40.1310.20">
    <property type="match status" value="1"/>
</dbReference>
<evidence type="ECO:0000256" key="9">
    <source>
        <dbReference type="ARBA" id="ARBA00022741"/>
    </source>
</evidence>
<keyword evidence="13" id="KW-0238">DNA-binding</keyword>
<evidence type="ECO:0000256" key="11">
    <source>
        <dbReference type="ARBA" id="ARBA00022801"/>
    </source>
</evidence>
<dbReference type="InterPro" id="IPR049912">
    <property type="entry name" value="CRESS_DNA_REP"/>
</dbReference>
<protein>
    <recommendedName>
        <fullName evidence="15">ATP-dependent helicase Rep</fullName>
    </recommendedName>
    <alternativeName>
        <fullName evidence="16">RepP</fullName>
    </alternativeName>
</protein>
<evidence type="ECO:0000256" key="14">
    <source>
        <dbReference type="ARBA" id="ARBA00023268"/>
    </source>
</evidence>
<feature type="domain" description="CRESS-DNA virus Rep endonuclease" evidence="18">
    <location>
        <begin position="14"/>
        <end position="130"/>
    </location>
</feature>
<keyword evidence="12" id="KW-0190">Covalent protein-DNA linkage</keyword>
<keyword evidence="8" id="KW-0479">Metal-binding</keyword>
<keyword evidence="6" id="KW-0235">DNA replication</keyword>
<sequence length="347" mass="40216">MEYFSGTKYNLRSMSKHRDYCFTVFFGDKVEESKHNEGLICDTNTYIVYSIEKCPTSGKYHYQGYLEWKSPITLKAIVKKLEEYFPGCKAPHVETRKGTPDEAAAYCKPKDLHGNQKPSHISGPWEWGQMKPGQGARTDLSLVANLAITKSTNEIIKEHPELYVKWYKAIADIKSKMFLPRNEKHLLIAIYGPTGVGKTAMVDFQFDNHYVKEPYSPWWCGYENQDVVLLNEFSYDAYGGRPKLLQLMDRYAYTCQYKGGSKQFTSKVIVTCSLNNWLLNETEEMKRRVTLLVRIDENHQKHIEMDNGDLQAEASRIHQEKKAIMNNMPFKNKTDLDSVRTWARTNI</sequence>
<dbReference type="GO" id="GO:0016779">
    <property type="term" value="F:nucleotidyltransferase activity"/>
    <property type="evidence" value="ECO:0007669"/>
    <property type="project" value="UniProtKB-KW"/>
</dbReference>
<keyword evidence="11" id="KW-0378">Hydrolase</keyword>
<evidence type="ECO:0000256" key="1">
    <source>
        <dbReference type="ARBA" id="ARBA00001936"/>
    </source>
</evidence>
<comment type="similarity">
    <text evidence="3">Belongs to the nanoviruses/circoviruses replication-associated protein family.</text>
</comment>
<dbReference type="GO" id="GO:0003723">
    <property type="term" value="F:RNA binding"/>
    <property type="evidence" value="ECO:0007669"/>
    <property type="project" value="InterPro"/>
</dbReference>
<evidence type="ECO:0000256" key="5">
    <source>
        <dbReference type="ARBA" id="ARBA00022695"/>
    </source>
</evidence>
<comment type="cofactor">
    <cofactor evidence="1">
        <name>Mn(2+)</name>
        <dbReference type="ChEBI" id="CHEBI:29035"/>
    </cofactor>
</comment>
<dbReference type="GO" id="GO:0003677">
    <property type="term" value="F:DNA binding"/>
    <property type="evidence" value="ECO:0007669"/>
    <property type="project" value="UniProtKB-KW"/>
</dbReference>
<keyword evidence="7" id="KW-0540">Nuclease</keyword>
<evidence type="ECO:0000256" key="2">
    <source>
        <dbReference type="ARBA" id="ARBA00004147"/>
    </source>
</evidence>
<evidence type="ECO:0000256" key="13">
    <source>
        <dbReference type="ARBA" id="ARBA00023125"/>
    </source>
</evidence>
<keyword evidence="9" id="KW-0547">Nucleotide-binding</keyword>
<dbReference type="InterPro" id="IPR027417">
    <property type="entry name" value="P-loop_NTPase"/>
</dbReference>
<dbReference type="Pfam" id="PF02407">
    <property type="entry name" value="Viral_Rep"/>
    <property type="match status" value="1"/>
</dbReference>
<evidence type="ECO:0000256" key="16">
    <source>
        <dbReference type="ARBA" id="ARBA00032243"/>
    </source>
</evidence>
<proteinExistence type="inferred from homology"/>
<keyword evidence="5" id="KW-0548">Nucleotidyltransferase</keyword>